<feature type="compositionally biased region" description="Basic and acidic residues" evidence="1">
    <location>
        <begin position="16"/>
        <end position="26"/>
    </location>
</feature>
<accession>A0A067TQG0</accession>
<gene>
    <name evidence="2" type="ORF">GALMADRAFT_222708</name>
</gene>
<reference evidence="3" key="1">
    <citation type="journal article" date="2014" name="Proc. Natl. Acad. Sci. U.S.A.">
        <title>Extensive sampling of basidiomycete genomes demonstrates inadequacy of the white-rot/brown-rot paradigm for wood decay fungi.</title>
        <authorList>
            <person name="Riley R."/>
            <person name="Salamov A.A."/>
            <person name="Brown D.W."/>
            <person name="Nagy L.G."/>
            <person name="Floudas D."/>
            <person name="Held B.W."/>
            <person name="Levasseur A."/>
            <person name="Lombard V."/>
            <person name="Morin E."/>
            <person name="Otillar R."/>
            <person name="Lindquist E.A."/>
            <person name="Sun H."/>
            <person name="LaButti K.M."/>
            <person name="Schmutz J."/>
            <person name="Jabbour D."/>
            <person name="Luo H."/>
            <person name="Baker S.E."/>
            <person name="Pisabarro A.G."/>
            <person name="Walton J.D."/>
            <person name="Blanchette R.A."/>
            <person name="Henrissat B."/>
            <person name="Martin F."/>
            <person name="Cullen D."/>
            <person name="Hibbett D.S."/>
            <person name="Grigoriev I.V."/>
        </authorList>
    </citation>
    <scope>NUCLEOTIDE SEQUENCE [LARGE SCALE GENOMIC DNA]</scope>
    <source>
        <strain evidence="3">CBS 339.88</strain>
    </source>
</reference>
<evidence type="ECO:0000256" key="1">
    <source>
        <dbReference type="SAM" id="MobiDB-lite"/>
    </source>
</evidence>
<evidence type="ECO:0000313" key="3">
    <source>
        <dbReference type="Proteomes" id="UP000027222"/>
    </source>
</evidence>
<feature type="region of interest" description="Disordered" evidence="1">
    <location>
        <begin position="1"/>
        <end position="71"/>
    </location>
</feature>
<evidence type="ECO:0000313" key="2">
    <source>
        <dbReference type="EMBL" id="KDR81218.1"/>
    </source>
</evidence>
<dbReference type="AlphaFoldDB" id="A0A067TQG0"/>
<proteinExistence type="predicted"/>
<sequence>MPPSNSVASMASLVDQDTRTSSHSHVDCALSTPRSSSTKHADQVQQRPPISAHRRERSSSGAFRLSEPNTPLLDGFDPTSIFPSRTRIRPILRSVLRITHRVTYHFARLEPVFALRTLIIDIWDQGRWNQTSILSWSYSLLDTLS</sequence>
<name>A0A067TQG0_GALM3</name>
<dbReference type="HOGENOM" id="CLU_1787007_0_0_1"/>
<dbReference type="Proteomes" id="UP000027222">
    <property type="component" value="Unassembled WGS sequence"/>
</dbReference>
<dbReference type="EMBL" id="KL142371">
    <property type="protein sequence ID" value="KDR81218.1"/>
    <property type="molecule type" value="Genomic_DNA"/>
</dbReference>
<keyword evidence="3" id="KW-1185">Reference proteome</keyword>
<protein>
    <submittedName>
        <fullName evidence="2">Uncharacterized protein</fullName>
    </submittedName>
</protein>
<organism evidence="2 3">
    <name type="scientific">Galerina marginata (strain CBS 339.88)</name>
    <dbReference type="NCBI Taxonomy" id="685588"/>
    <lineage>
        <taxon>Eukaryota</taxon>
        <taxon>Fungi</taxon>
        <taxon>Dikarya</taxon>
        <taxon>Basidiomycota</taxon>
        <taxon>Agaricomycotina</taxon>
        <taxon>Agaricomycetes</taxon>
        <taxon>Agaricomycetidae</taxon>
        <taxon>Agaricales</taxon>
        <taxon>Agaricineae</taxon>
        <taxon>Strophariaceae</taxon>
        <taxon>Galerina</taxon>
    </lineage>
</organism>
<feature type="compositionally biased region" description="Polar residues" evidence="1">
    <location>
        <begin position="32"/>
        <end position="48"/>
    </location>
</feature>